<feature type="transmembrane region" description="Helical" evidence="7">
    <location>
        <begin position="98"/>
        <end position="118"/>
    </location>
</feature>
<dbReference type="Proteomes" id="UP000024942">
    <property type="component" value="Unassembled WGS sequence"/>
</dbReference>
<evidence type="ECO:0000256" key="3">
    <source>
        <dbReference type="ARBA" id="ARBA00022475"/>
    </source>
</evidence>
<reference evidence="8 9" key="1">
    <citation type="journal article" date="2014" name="Antonie Van Leeuwenhoek">
        <title>Hyphomonas beringensis sp. nov. and Hyphomonas chukchiensis sp. nov., isolated from surface seawater of the Bering Sea and Chukchi Sea.</title>
        <authorList>
            <person name="Li C."/>
            <person name="Lai Q."/>
            <person name="Li G."/>
            <person name="Dong C."/>
            <person name="Wang J."/>
            <person name="Liao Y."/>
            <person name="Shao Z."/>
        </authorList>
    </citation>
    <scope>NUCLEOTIDE SEQUENCE [LARGE SCALE GENOMIC DNA]</scope>
    <source>
        <strain evidence="8 9">SCH89</strain>
    </source>
</reference>
<comment type="caution">
    <text evidence="8">The sequence shown here is derived from an EMBL/GenBank/DDBJ whole genome shotgun (WGS) entry which is preliminary data.</text>
</comment>
<gene>
    <name evidence="8" type="ORF">HOC_13764</name>
</gene>
<keyword evidence="4 7" id="KW-0812">Transmembrane</keyword>
<evidence type="ECO:0000313" key="9">
    <source>
        <dbReference type="Proteomes" id="UP000024942"/>
    </source>
</evidence>
<sequence length="251" mass="26513">MEALAPLAGPLAGWLGLYMVVIARLSFVVFLMPGLGEQAIPVQMRLVVLLAISMAMATTGVVGVPVTWPLSSYAAVLFSELTIGFCLGVTLRVTIWMLSIAGTIISQSIGLSQLLGVAMEHEAQTMAANLLSLAGAAVLLSADFHISVVAALLRLYGEIPVGALWSLDLRMLADQCFSAVGFAVLLAWPFVAVNLLYNICLGFINKALPQLMVAFVGAPLLIGGGMVFLALSVIGLLVVWKERVIDVAGWM</sequence>
<feature type="transmembrane region" description="Helical" evidence="7">
    <location>
        <begin position="130"/>
        <end position="156"/>
    </location>
</feature>
<accession>A0A059G5W2</accession>
<comment type="similarity">
    <text evidence="2">Belongs to the FliR/MopE/SpaR family.</text>
</comment>
<evidence type="ECO:0000256" key="6">
    <source>
        <dbReference type="ARBA" id="ARBA00023136"/>
    </source>
</evidence>
<keyword evidence="8" id="KW-0969">Cilium</keyword>
<keyword evidence="6 7" id="KW-0472">Membrane</keyword>
<evidence type="ECO:0000256" key="1">
    <source>
        <dbReference type="ARBA" id="ARBA00004651"/>
    </source>
</evidence>
<keyword evidence="8" id="KW-0282">Flagellum</keyword>
<protein>
    <submittedName>
        <fullName evidence="8">Flagellar biosynthetic protein FliR</fullName>
    </submittedName>
</protein>
<keyword evidence="3" id="KW-1003">Cell membrane</keyword>
<feature type="transmembrane region" description="Helical" evidence="7">
    <location>
        <begin position="46"/>
        <end position="66"/>
    </location>
</feature>
<proteinExistence type="inferred from homology"/>
<dbReference type="RefSeq" id="WP_241767029.1">
    <property type="nucleotide sequence ID" value="NZ_ARYL01000021.1"/>
</dbReference>
<evidence type="ECO:0000256" key="4">
    <source>
        <dbReference type="ARBA" id="ARBA00022692"/>
    </source>
</evidence>
<comment type="subcellular location">
    <subcellularLocation>
        <location evidence="1">Cell membrane</location>
        <topology evidence="1">Multi-pass membrane protein</topology>
    </subcellularLocation>
</comment>
<keyword evidence="9" id="KW-1185">Reference proteome</keyword>
<keyword evidence="8" id="KW-0966">Cell projection</keyword>
<dbReference type="AlphaFoldDB" id="A0A059G5W2"/>
<dbReference type="PANTHER" id="PTHR30065">
    <property type="entry name" value="FLAGELLAR BIOSYNTHETIC PROTEIN FLIR"/>
    <property type="match status" value="1"/>
</dbReference>
<evidence type="ECO:0000256" key="5">
    <source>
        <dbReference type="ARBA" id="ARBA00022989"/>
    </source>
</evidence>
<dbReference type="Pfam" id="PF01311">
    <property type="entry name" value="Bac_export_1"/>
    <property type="match status" value="1"/>
</dbReference>
<dbReference type="PATRIC" id="fig|1280953.3.peg.2768"/>
<feature type="transmembrane region" description="Helical" evidence="7">
    <location>
        <begin position="177"/>
        <end position="199"/>
    </location>
</feature>
<dbReference type="InterPro" id="IPR002010">
    <property type="entry name" value="T3SS_IM_R"/>
</dbReference>
<dbReference type="eggNOG" id="COG1684">
    <property type="taxonomic scope" value="Bacteria"/>
</dbReference>
<name>A0A059G5W2_9PROT</name>
<organism evidence="8 9">
    <name type="scientific">Hyphomonas oceanitis SCH89</name>
    <dbReference type="NCBI Taxonomy" id="1280953"/>
    <lineage>
        <taxon>Bacteria</taxon>
        <taxon>Pseudomonadati</taxon>
        <taxon>Pseudomonadota</taxon>
        <taxon>Alphaproteobacteria</taxon>
        <taxon>Hyphomonadales</taxon>
        <taxon>Hyphomonadaceae</taxon>
        <taxon>Hyphomonas</taxon>
    </lineage>
</organism>
<dbReference type="STRING" id="1280953.HOC_13764"/>
<feature type="transmembrane region" description="Helical" evidence="7">
    <location>
        <begin position="211"/>
        <end position="240"/>
    </location>
</feature>
<evidence type="ECO:0000256" key="2">
    <source>
        <dbReference type="ARBA" id="ARBA00009772"/>
    </source>
</evidence>
<dbReference type="PRINTS" id="PR00953">
    <property type="entry name" value="TYPE3IMRPROT"/>
</dbReference>
<dbReference type="GO" id="GO:0005886">
    <property type="term" value="C:plasma membrane"/>
    <property type="evidence" value="ECO:0007669"/>
    <property type="project" value="UniProtKB-SubCell"/>
</dbReference>
<evidence type="ECO:0000256" key="7">
    <source>
        <dbReference type="SAM" id="Phobius"/>
    </source>
</evidence>
<dbReference type="EMBL" id="ARYL01000021">
    <property type="protein sequence ID" value="KDA01843.1"/>
    <property type="molecule type" value="Genomic_DNA"/>
</dbReference>
<evidence type="ECO:0000313" key="8">
    <source>
        <dbReference type="EMBL" id="KDA01843.1"/>
    </source>
</evidence>
<keyword evidence="5 7" id="KW-1133">Transmembrane helix</keyword>
<feature type="transmembrane region" description="Helical" evidence="7">
    <location>
        <begin position="12"/>
        <end position="34"/>
    </location>
</feature>
<dbReference type="GO" id="GO:0006605">
    <property type="term" value="P:protein targeting"/>
    <property type="evidence" value="ECO:0007669"/>
    <property type="project" value="InterPro"/>
</dbReference>
<dbReference type="PANTHER" id="PTHR30065:SF1">
    <property type="entry name" value="SURFACE PRESENTATION OF ANTIGENS PROTEIN SPAR"/>
    <property type="match status" value="1"/>
</dbReference>